<feature type="transmembrane region" description="Helical" evidence="1">
    <location>
        <begin position="97"/>
        <end position="115"/>
    </location>
</feature>
<keyword evidence="1" id="KW-0472">Membrane</keyword>
<sequence length="127" mass="13138">MKESLVSIGGVGSIASAAAAAAPCCLPFLASVAGAVGLSALLPYSQYIAYLVQAFGIIAVVGAILSFRQHRKYGPLVLTAACVIGLLVVYNVSLIAWLLYSALVGLVLAAIWNTYESKRCNQCSAEA</sequence>
<accession>A0A383XPQ7</accession>
<feature type="transmembrane region" description="Helical" evidence="1">
    <location>
        <begin position="45"/>
        <end position="66"/>
    </location>
</feature>
<keyword evidence="3" id="KW-1185">Reference proteome</keyword>
<dbReference type="GO" id="GO:0016020">
    <property type="term" value="C:membrane"/>
    <property type="evidence" value="ECO:0007669"/>
    <property type="project" value="InterPro"/>
</dbReference>
<dbReference type="InterPro" id="IPR004891">
    <property type="entry name" value="Mercury-R_MerC"/>
</dbReference>
<dbReference type="GO" id="GO:0015097">
    <property type="term" value="F:mercury ion transmembrane transporter activity"/>
    <property type="evidence" value="ECO:0007669"/>
    <property type="project" value="InterPro"/>
</dbReference>
<dbReference type="Pfam" id="PF03203">
    <property type="entry name" value="MerC"/>
    <property type="match status" value="1"/>
</dbReference>
<keyword evidence="1" id="KW-0812">Transmembrane</keyword>
<name>A0A383XPQ7_9GAMM</name>
<feature type="transmembrane region" description="Helical" evidence="1">
    <location>
        <begin position="73"/>
        <end position="91"/>
    </location>
</feature>
<evidence type="ECO:0008006" key="4">
    <source>
        <dbReference type="Google" id="ProtNLM"/>
    </source>
</evidence>
<proteinExistence type="predicted"/>
<organism evidence="2 3">
    <name type="scientific">Abyssibacter profundi</name>
    <dbReference type="NCBI Taxonomy" id="2182787"/>
    <lineage>
        <taxon>Bacteria</taxon>
        <taxon>Pseudomonadati</taxon>
        <taxon>Pseudomonadota</taxon>
        <taxon>Gammaproteobacteria</taxon>
        <taxon>Chromatiales</taxon>
        <taxon>Oceanococcaceae</taxon>
        <taxon>Abyssibacter</taxon>
    </lineage>
</organism>
<dbReference type="RefSeq" id="WP_109721616.1">
    <property type="nucleotide sequence ID" value="NZ_QEQK01000021.1"/>
</dbReference>
<dbReference type="OrthoDB" id="5738585at2"/>
<dbReference type="EMBL" id="QEQK01000021">
    <property type="protein sequence ID" value="PWN54611.1"/>
    <property type="molecule type" value="Genomic_DNA"/>
</dbReference>
<evidence type="ECO:0000256" key="1">
    <source>
        <dbReference type="SAM" id="Phobius"/>
    </source>
</evidence>
<reference evidence="2 3" key="1">
    <citation type="submission" date="2018-05" db="EMBL/GenBank/DDBJ databases">
        <title>Abyssibacter profundi OUC007T gen. nov., sp. nov, a marine bacterium isolated from seawater of the Mariana Trench.</title>
        <authorList>
            <person name="Zhou S."/>
        </authorList>
    </citation>
    <scope>NUCLEOTIDE SEQUENCE [LARGE SCALE GENOMIC DNA]</scope>
    <source>
        <strain evidence="2 3">OUC007</strain>
    </source>
</reference>
<keyword evidence="1" id="KW-1133">Transmembrane helix</keyword>
<gene>
    <name evidence="2" type="ORF">DEH80_16440</name>
</gene>
<protein>
    <recommendedName>
        <fullName evidence="4">MerC domain-containing protein</fullName>
    </recommendedName>
</protein>
<dbReference type="AlphaFoldDB" id="A0A383XPQ7"/>
<dbReference type="Gene3D" id="1.10.287.910">
    <property type="entry name" value="bacterial mercury transporter, merf"/>
    <property type="match status" value="1"/>
</dbReference>
<dbReference type="Proteomes" id="UP000251800">
    <property type="component" value="Unassembled WGS sequence"/>
</dbReference>
<evidence type="ECO:0000313" key="2">
    <source>
        <dbReference type="EMBL" id="PWN54611.1"/>
    </source>
</evidence>
<evidence type="ECO:0000313" key="3">
    <source>
        <dbReference type="Proteomes" id="UP000251800"/>
    </source>
</evidence>
<comment type="caution">
    <text evidence="2">The sequence shown here is derived from an EMBL/GenBank/DDBJ whole genome shotgun (WGS) entry which is preliminary data.</text>
</comment>